<sequence length="66" mass="6910">ERLVPFEAQRNCDPGPCGEASGTLAIIVLSNHTVGRYQCVAWMPAGAVGSHRASHCDTSQGLSLGE</sequence>
<gene>
    <name evidence="1" type="ORF">EI555_008448</name>
</gene>
<feature type="non-terminal residue" evidence="1">
    <location>
        <position position="66"/>
    </location>
</feature>
<organism evidence="1 2">
    <name type="scientific">Monodon monoceros</name>
    <name type="common">Narwhal</name>
    <name type="synonym">Ceratodon monodon</name>
    <dbReference type="NCBI Taxonomy" id="40151"/>
    <lineage>
        <taxon>Eukaryota</taxon>
        <taxon>Metazoa</taxon>
        <taxon>Chordata</taxon>
        <taxon>Craniata</taxon>
        <taxon>Vertebrata</taxon>
        <taxon>Euteleostomi</taxon>
        <taxon>Mammalia</taxon>
        <taxon>Eutheria</taxon>
        <taxon>Laurasiatheria</taxon>
        <taxon>Artiodactyla</taxon>
        <taxon>Whippomorpha</taxon>
        <taxon>Cetacea</taxon>
        <taxon>Odontoceti</taxon>
        <taxon>Monodontidae</taxon>
        <taxon>Monodon</taxon>
    </lineage>
</organism>
<dbReference type="AlphaFoldDB" id="A0A4U1EHP7"/>
<dbReference type="EMBL" id="RWIC01001439">
    <property type="protein sequence ID" value="TKC35782.1"/>
    <property type="molecule type" value="Genomic_DNA"/>
</dbReference>
<name>A0A4U1EHP7_MONMO</name>
<dbReference type="Proteomes" id="UP000308365">
    <property type="component" value="Unassembled WGS sequence"/>
</dbReference>
<reference evidence="2" key="1">
    <citation type="journal article" date="2019" name="IScience">
        <title>Narwhal Genome Reveals Long-Term Low Genetic Diversity despite Current Large Abundance Size.</title>
        <authorList>
            <person name="Westbury M.V."/>
            <person name="Petersen B."/>
            <person name="Garde E."/>
            <person name="Heide-Jorgensen M.P."/>
            <person name="Lorenzen E.D."/>
        </authorList>
    </citation>
    <scope>NUCLEOTIDE SEQUENCE [LARGE SCALE GENOMIC DNA]</scope>
</reference>
<comment type="caution">
    <text evidence="1">The sequence shown here is derived from an EMBL/GenBank/DDBJ whole genome shotgun (WGS) entry which is preliminary data.</text>
</comment>
<protein>
    <submittedName>
        <fullName evidence="1">Uncharacterized protein</fullName>
    </submittedName>
</protein>
<evidence type="ECO:0000313" key="1">
    <source>
        <dbReference type="EMBL" id="TKC35782.1"/>
    </source>
</evidence>
<feature type="non-terminal residue" evidence="1">
    <location>
        <position position="1"/>
    </location>
</feature>
<evidence type="ECO:0000313" key="2">
    <source>
        <dbReference type="Proteomes" id="UP000308365"/>
    </source>
</evidence>
<accession>A0A4U1EHP7</accession>
<proteinExistence type="predicted"/>